<accession>A0A7J6SPI3</accession>
<evidence type="ECO:0000256" key="7">
    <source>
        <dbReference type="ARBA" id="ARBA00023136"/>
    </source>
</evidence>
<feature type="compositionally biased region" description="Basic and acidic residues" evidence="9">
    <location>
        <begin position="178"/>
        <end position="187"/>
    </location>
</feature>
<feature type="region of interest" description="Disordered" evidence="9">
    <location>
        <begin position="171"/>
        <end position="415"/>
    </location>
</feature>
<dbReference type="SUPFAM" id="SSF103506">
    <property type="entry name" value="Mitochondrial carrier"/>
    <property type="match status" value="2"/>
</dbReference>
<keyword evidence="6" id="KW-1133">Transmembrane helix</keyword>
<dbReference type="InterPro" id="IPR023395">
    <property type="entry name" value="MCP_dom_sf"/>
</dbReference>
<evidence type="ECO:0000256" key="6">
    <source>
        <dbReference type="ARBA" id="ARBA00022989"/>
    </source>
</evidence>
<feature type="region of interest" description="Disordered" evidence="9">
    <location>
        <begin position="143"/>
        <end position="162"/>
    </location>
</feature>
<feature type="repeat" description="Solcar" evidence="8">
    <location>
        <begin position="782"/>
        <end position="866"/>
    </location>
</feature>
<feature type="repeat" description="Solcar" evidence="8">
    <location>
        <begin position="670"/>
        <end position="754"/>
    </location>
</feature>
<name>A0A7J6SPI3_PEROL</name>
<dbReference type="InterPro" id="IPR027417">
    <property type="entry name" value="P-loop_NTPase"/>
</dbReference>
<dbReference type="Pfam" id="PF00153">
    <property type="entry name" value="Mito_carr"/>
    <property type="match status" value="6"/>
</dbReference>
<dbReference type="InterPro" id="IPR002067">
    <property type="entry name" value="MCP"/>
</dbReference>
<evidence type="ECO:0000256" key="5">
    <source>
        <dbReference type="ARBA" id="ARBA00022737"/>
    </source>
</evidence>
<evidence type="ECO:0000259" key="10">
    <source>
        <dbReference type="PROSITE" id="PS51194"/>
    </source>
</evidence>
<dbReference type="Gene3D" id="3.40.50.300">
    <property type="entry name" value="P-loop containing nucleotide triphosphate hydrolases"/>
    <property type="match status" value="1"/>
</dbReference>
<feature type="compositionally biased region" description="Basic and acidic residues" evidence="9">
    <location>
        <begin position="204"/>
        <end position="215"/>
    </location>
</feature>
<feature type="repeat" description="Solcar" evidence="8">
    <location>
        <begin position="469"/>
        <end position="553"/>
    </location>
</feature>
<comment type="similarity">
    <text evidence="2">Belongs to the mitochondrial carrier (TC 2.A.29) family.</text>
</comment>
<dbReference type="Gene3D" id="1.50.40.10">
    <property type="entry name" value="Mitochondrial carrier domain"/>
    <property type="match status" value="3"/>
</dbReference>
<protein>
    <recommendedName>
        <fullName evidence="10">Helicase C-terminal domain-containing protein</fullName>
    </recommendedName>
</protein>
<dbReference type="GO" id="GO:0055085">
    <property type="term" value="P:transmembrane transport"/>
    <property type="evidence" value="ECO:0007669"/>
    <property type="project" value="InterPro"/>
</dbReference>
<dbReference type="PANTHER" id="PTHR45618">
    <property type="entry name" value="MITOCHONDRIAL DICARBOXYLATE CARRIER-RELATED"/>
    <property type="match status" value="1"/>
</dbReference>
<feature type="compositionally biased region" description="Basic and acidic residues" evidence="9">
    <location>
        <begin position="252"/>
        <end position="275"/>
    </location>
</feature>
<comment type="subcellular location">
    <subcellularLocation>
        <location evidence="1">Membrane</location>
        <topology evidence="1">Multi-pass membrane protein</topology>
    </subcellularLocation>
</comment>
<evidence type="ECO:0000256" key="8">
    <source>
        <dbReference type="PROSITE-ProRule" id="PRU00282"/>
    </source>
</evidence>
<evidence type="ECO:0000256" key="1">
    <source>
        <dbReference type="ARBA" id="ARBA00004141"/>
    </source>
</evidence>
<feature type="compositionally biased region" description="Acidic residues" evidence="9">
    <location>
        <begin position="305"/>
        <end position="325"/>
    </location>
</feature>
<sequence length="1073" mass="116982">GLCLICTDVAARGVDFPQVDWVIQVDAPDTADTYIHRVGRTARFDREGNALMFATEAEQESLLSELAQKKVDVRVTSINRRRMFNITGKLQSLLASEPEVKHLAIKATQVYARSVALAGRTKLSDDEVAAYAHSLGLHEAPSVTLPTQEELTSGKKKKNMSKLERLKEKIRQKKLAKKQKEMAGEAGKEEEEDGGWSQLEEDLQEKKATKLSKFERRQKRQQELFAAQGPDGLSGEAQEGDEEDDVLVTVNKGDDAPLEEKPATQAEARARDAVKKGRLRVRKDGSIYVRGTGGLGKNQHMTFDESGDEGSEREEAGEEDEDEESAAAAKKAFVESMRQKVEEREEEDRKLMQEKVREKHRKIKEKLRRKRPEGEDDVEEVGPVLASPEEEDSDTAEDHDGEGSVEPPAKRQRGEMADLEAEALKLLGESEAVFGPAPAFTVFVFLVPSPAEFPRDCVDHLMPTNRDECTFHKNMFACGSAMALTVGILNPMDVIKVRMQTSTTTRTLWATVKNILHRDGVKGLFLPGLKSSMASDFVNGAFRVGLYPEVKGFLSSLCDVPPTSLPLSLGSSFLTGIVGSFLGNPFDLIKIRSQYEAGLLGPDGRYLTGRCIGSKPTYPSVWTGVYSLLKDGTLFRGAHATCLRAGLVTCAQVSGFEQTKRACAELGLEDGILTRLVSGIISGLLSTTVAAPVDLVRTRLMSSATSFPSLTSTVSNIIRAEGVRGLFVGWTAAYMRIGPLFFISWPLIGLLREQFCLFNISGSIPINLTKVTHHETRGAQLHAPHLDMLSGGLGIAATAALLNPVEVLKVRMQTQQPRVGLTTIVKSTVKSDGLCGIWRTGLRYVIAAEFVNGCLRIGLYPSIKKFYSDTSDLDPASFLVILAASLTSGLIGSCCTTPLDRLKIRSQYEGGLKGPDGRYVTGRCVGAKPSFGSVVDGLSKNYAAGILFKGVMASCTRASLVTGAQITTYETTNRTLKGYGVEEGPLLSAIGGMTAGLVASTVAAPVDVVRTRLMSTDEYNTGIEGAIRILRQEGLRGLWRGWTAAYMRLGPFLLLSWPAIESIRRHVFGLRSF</sequence>
<keyword evidence="7 8" id="KW-0472">Membrane</keyword>
<feature type="compositionally biased region" description="Basic and acidic residues" evidence="9">
    <location>
        <begin position="396"/>
        <end position="415"/>
    </location>
</feature>
<keyword evidence="4 8" id="KW-0812">Transmembrane</keyword>
<reference evidence="11 12" key="1">
    <citation type="submission" date="2020-04" db="EMBL/GenBank/DDBJ databases">
        <title>Perkinsus olseni comparative genomics.</title>
        <authorList>
            <person name="Bogema D.R."/>
        </authorList>
    </citation>
    <scope>NUCLEOTIDE SEQUENCE [LARGE SCALE GENOMIC DNA]</scope>
    <source>
        <strain evidence="11 12">ATCC PRA-207</strain>
    </source>
</reference>
<dbReference type="CDD" id="cd18787">
    <property type="entry name" value="SF2_C_DEAD"/>
    <property type="match status" value="1"/>
</dbReference>
<dbReference type="InterPro" id="IPR050391">
    <property type="entry name" value="Mito_Metabolite_Transporter"/>
</dbReference>
<dbReference type="Proteomes" id="UP000553632">
    <property type="component" value="Unassembled WGS sequence"/>
</dbReference>
<organism evidence="11 12">
    <name type="scientific">Perkinsus olseni</name>
    <name type="common">Perkinsus atlanticus</name>
    <dbReference type="NCBI Taxonomy" id="32597"/>
    <lineage>
        <taxon>Eukaryota</taxon>
        <taxon>Sar</taxon>
        <taxon>Alveolata</taxon>
        <taxon>Perkinsozoa</taxon>
        <taxon>Perkinsea</taxon>
        <taxon>Perkinsida</taxon>
        <taxon>Perkinsidae</taxon>
        <taxon>Perkinsus</taxon>
    </lineage>
</organism>
<feature type="compositionally biased region" description="Acidic residues" evidence="9">
    <location>
        <begin position="188"/>
        <end position="203"/>
    </location>
</feature>
<evidence type="ECO:0000256" key="4">
    <source>
        <dbReference type="ARBA" id="ARBA00022692"/>
    </source>
</evidence>
<gene>
    <name evidence="11" type="ORF">FOZ63_006532</name>
</gene>
<feature type="repeat" description="Solcar" evidence="8">
    <location>
        <begin position="983"/>
        <end position="1066"/>
    </location>
</feature>
<comment type="caution">
    <text evidence="11">The sequence shown here is derived from an EMBL/GenBank/DDBJ whole genome shotgun (WGS) entry which is preliminary data.</text>
</comment>
<evidence type="ECO:0000256" key="9">
    <source>
        <dbReference type="SAM" id="MobiDB-lite"/>
    </source>
</evidence>
<dbReference type="InterPro" id="IPR001650">
    <property type="entry name" value="Helicase_C-like"/>
</dbReference>
<keyword evidence="12" id="KW-1185">Reference proteome</keyword>
<dbReference type="Pfam" id="PF00271">
    <property type="entry name" value="Helicase_C"/>
    <property type="match status" value="1"/>
</dbReference>
<feature type="compositionally biased region" description="Basic residues" evidence="9">
    <location>
        <begin position="358"/>
        <end position="371"/>
    </location>
</feature>
<proteinExistence type="inferred from homology"/>
<feature type="domain" description="Helicase C-terminal" evidence="10">
    <location>
        <begin position="1"/>
        <end position="94"/>
    </location>
</feature>
<dbReference type="SUPFAM" id="SSF52540">
    <property type="entry name" value="P-loop containing nucleoside triphosphate hydrolases"/>
    <property type="match status" value="1"/>
</dbReference>
<evidence type="ECO:0000256" key="2">
    <source>
        <dbReference type="ARBA" id="ARBA00006375"/>
    </source>
</evidence>
<evidence type="ECO:0000313" key="12">
    <source>
        <dbReference type="Proteomes" id="UP000553632"/>
    </source>
</evidence>
<feature type="non-terminal residue" evidence="11">
    <location>
        <position position="1073"/>
    </location>
</feature>
<evidence type="ECO:0000256" key="3">
    <source>
        <dbReference type="ARBA" id="ARBA00022448"/>
    </source>
</evidence>
<dbReference type="GO" id="GO:0016020">
    <property type="term" value="C:membrane"/>
    <property type="evidence" value="ECO:0007669"/>
    <property type="project" value="UniProtKB-SubCell"/>
</dbReference>
<dbReference type="PRINTS" id="PR00926">
    <property type="entry name" value="MITOCARRIER"/>
</dbReference>
<evidence type="ECO:0000313" key="11">
    <source>
        <dbReference type="EMBL" id="KAF4734615.1"/>
    </source>
</evidence>
<dbReference type="EMBL" id="JABANO010016769">
    <property type="protein sequence ID" value="KAF4734615.1"/>
    <property type="molecule type" value="Genomic_DNA"/>
</dbReference>
<dbReference type="AlphaFoldDB" id="A0A7J6SPI3"/>
<feature type="repeat" description="Solcar" evidence="8">
    <location>
        <begin position="876"/>
        <end position="975"/>
    </location>
</feature>
<dbReference type="InterPro" id="IPR018108">
    <property type="entry name" value="MCP_transmembrane"/>
</dbReference>
<dbReference type="PROSITE" id="PS50920">
    <property type="entry name" value="SOLCAR"/>
    <property type="match status" value="5"/>
</dbReference>
<keyword evidence="5" id="KW-0677">Repeat</keyword>
<keyword evidence="3" id="KW-0813">Transport</keyword>
<dbReference type="PROSITE" id="PS51194">
    <property type="entry name" value="HELICASE_CTER"/>
    <property type="match status" value="1"/>
</dbReference>
<feature type="compositionally biased region" description="Basic and acidic residues" evidence="9">
    <location>
        <begin position="337"/>
        <end position="357"/>
    </location>
</feature>